<gene>
    <name evidence="6" type="ORF">prwr041_13880</name>
</gene>
<dbReference type="Gene3D" id="3.90.70.10">
    <property type="entry name" value="Cysteine proteinases"/>
    <property type="match status" value="1"/>
</dbReference>
<evidence type="ECO:0000256" key="2">
    <source>
        <dbReference type="ARBA" id="ARBA00022801"/>
    </source>
</evidence>
<evidence type="ECO:0000256" key="5">
    <source>
        <dbReference type="SAM" id="SignalP"/>
    </source>
</evidence>
<dbReference type="PANTHER" id="PTHR10363:SF2">
    <property type="entry name" value="BLEOMYCIN HYDROLASE"/>
    <property type="match status" value="1"/>
</dbReference>
<evidence type="ECO:0000256" key="3">
    <source>
        <dbReference type="ARBA" id="ARBA00022807"/>
    </source>
</evidence>
<dbReference type="PANTHER" id="PTHR10363">
    <property type="entry name" value="BLEOMYCIN HYDROLASE"/>
    <property type="match status" value="1"/>
</dbReference>
<keyword evidence="1 4" id="KW-0645">Protease</keyword>
<evidence type="ECO:0000256" key="1">
    <source>
        <dbReference type="ARBA" id="ARBA00022670"/>
    </source>
</evidence>
<accession>A0ABM7NYL6</accession>
<reference evidence="6 7" key="1">
    <citation type="journal article" date="2022" name="Int. J. Syst. Evol. Microbiol.">
        <title>Prevotella herbatica sp. nov., a plant polysaccharide-decomposing anaerobic bacterium isolated from a methanogenic reactor.</title>
        <authorList>
            <person name="Uek A."/>
            <person name="Tonouchi A."/>
            <person name="Kaku N."/>
            <person name="Ueki K."/>
        </authorList>
    </citation>
    <scope>NUCLEOTIDE SEQUENCE [LARGE SCALE GENOMIC DNA]</scope>
    <source>
        <strain evidence="6 7">WR041</strain>
    </source>
</reference>
<dbReference type="GO" id="GO:0004177">
    <property type="term" value="F:aminopeptidase activity"/>
    <property type="evidence" value="ECO:0007669"/>
    <property type="project" value="UniProtKB-KW"/>
</dbReference>
<sequence>MGTIKRSFTILLLFIGILASAQEKKDDVKKHVFTTILENKITSIKNQSRSGTCWDYATCGFFEGEILRATGKTVDLSEMFVANNDYVDCAIYNVREHGDSKFSQGGSCDDVLDVIRNHGICPESAMAKPGSMIGDTLANFNEFFMVLEPYVKAIARSDSKKLSPAWLQGLHNILDAYLGKCPEMFMYEGKEYTPQSFATSLKLNLDDYISITSFTHHPFYENFIIEAPYKWRPRMSYNVPLNEMMHIIDTALKNGYNVAWGGDVSGNGFERTGIAEAPKNKPTQESRQMRFDNWDATYDHVMLIYGTAKDENGVEYYLVKNSWGTAGDYKGIWYMAKDYIADNTTYIFLNKNAAKIPHN</sequence>
<keyword evidence="5" id="KW-0732">Signal</keyword>
<dbReference type="InterPro" id="IPR004134">
    <property type="entry name" value="Peptidase_C1B"/>
</dbReference>
<evidence type="ECO:0000256" key="4">
    <source>
        <dbReference type="PIRNR" id="PIRNR005700"/>
    </source>
</evidence>
<dbReference type="Proteomes" id="UP001319045">
    <property type="component" value="Chromosome"/>
</dbReference>
<name>A0ABM7NYL6_9BACT</name>
<organism evidence="6 7">
    <name type="scientific">Prevotella herbatica</name>
    <dbReference type="NCBI Taxonomy" id="2801997"/>
    <lineage>
        <taxon>Bacteria</taxon>
        <taxon>Pseudomonadati</taxon>
        <taxon>Bacteroidota</taxon>
        <taxon>Bacteroidia</taxon>
        <taxon>Bacteroidales</taxon>
        <taxon>Prevotellaceae</taxon>
        <taxon>Prevotella</taxon>
    </lineage>
</organism>
<keyword evidence="2 4" id="KW-0378">Hydrolase</keyword>
<proteinExistence type="inferred from homology"/>
<feature type="signal peptide" evidence="5">
    <location>
        <begin position="1"/>
        <end position="21"/>
    </location>
</feature>
<dbReference type="SUPFAM" id="SSF54001">
    <property type="entry name" value="Cysteine proteinases"/>
    <property type="match status" value="1"/>
</dbReference>
<dbReference type="Pfam" id="PF03051">
    <property type="entry name" value="Peptidase_C1_2"/>
    <property type="match status" value="1"/>
</dbReference>
<keyword evidence="4 6" id="KW-0031">Aminopeptidase</keyword>
<dbReference type="InterPro" id="IPR038765">
    <property type="entry name" value="Papain-like_cys_pep_sf"/>
</dbReference>
<protein>
    <recommendedName>
        <fullName evidence="4">Aminopeptidase</fullName>
    </recommendedName>
</protein>
<evidence type="ECO:0000313" key="6">
    <source>
        <dbReference type="EMBL" id="BCS85495.1"/>
    </source>
</evidence>
<keyword evidence="7" id="KW-1185">Reference proteome</keyword>
<comment type="similarity">
    <text evidence="4">Belongs to the peptidase C1 family.</text>
</comment>
<keyword evidence="3 4" id="KW-0788">Thiol protease</keyword>
<dbReference type="EMBL" id="AP024484">
    <property type="protein sequence ID" value="BCS85495.1"/>
    <property type="molecule type" value="Genomic_DNA"/>
</dbReference>
<feature type="chain" id="PRO_5047047138" description="Aminopeptidase" evidence="5">
    <location>
        <begin position="22"/>
        <end position="359"/>
    </location>
</feature>
<dbReference type="PIRSF" id="PIRSF005700">
    <property type="entry name" value="PepC"/>
    <property type="match status" value="1"/>
</dbReference>
<evidence type="ECO:0000313" key="7">
    <source>
        <dbReference type="Proteomes" id="UP001319045"/>
    </source>
</evidence>
<dbReference type="RefSeq" id="WP_394370786.1">
    <property type="nucleotide sequence ID" value="NZ_AP024484.1"/>
</dbReference>